<keyword evidence="1" id="KW-0677">Repeat</keyword>
<organism evidence="5 6">
    <name type="scientific">Thermomonas carbonis</name>
    <dbReference type="NCBI Taxonomy" id="1463158"/>
    <lineage>
        <taxon>Bacteria</taxon>
        <taxon>Pseudomonadati</taxon>
        <taxon>Pseudomonadota</taxon>
        <taxon>Gammaproteobacteria</taxon>
        <taxon>Lysobacterales</taxon>
        <taxon>Lysobacteraceae</taxon>
        <taxon>Thermomonas</taxon>
    </lineage>
</organism>
<dbReference type="InterPro" id="IPR013105">
    <property type="entry name" value="TPR_2"/>
</dbReference>
<dbReference type="RefSeq" id="WP_187553144.1">
    <property type="nucleotide sequence ID" value="NZ_BMZL01000001.1"/>
</dbReference>
<evidence type="ECO:0000256" key="2">
    <source>
        <dbReference type="ARBA" id="ARBA00022803"/>
    </source>
</evidence>
<reference evidence="5 6" key="1">
    <citation type="submission" date="2020-08" db="EMBL/GenBank/DDBJ databases">
        <title>Genome sequence of Thermomonas carbonis KCTC 42013T.</title>
        <authorList>
            <person name="Hyun D.-W."/>
            <person name="Bae J.-W."/>
        </authorList>
    </citation>
    <scope>NUCLEOTIDE SEQUENCE [LARGE SCALE GENOMIC DNA]</scope>
    <source>
        <strain evidence="5 6">KCTC 42013</strain>
    </source>
</reference>
<dbReference type="SMART" id="SM00028">
    <property type="entry name" value="TPR"/>
    <property type="match status" value="4"/>
</dbReference>
<dbReference type="EMBL" id="CP060719">
    <property type="protein sequence ID" value="QNN70628.1"/>
    <property type="molecule type" value="Genomic_DNA"/>
</dbReference>
<keyword evidence="2 3" id="KW-0802">TPR repeat</keyword>
<dbReference type="AlphaFoldDB" id="A0A7G9SS03"/>
<dbReference type="SUPFAM" id="SSF48452">
    <property type="entry name" value="TPR-like"/>
    <property type="match status" value="1"/>
</dbReference>
<gene>
    <name evidence="5" type="ORF">H9L16_03165</name>
</gene>
<evidence type="ECO:0000256" key="4">
    <source>
        <dbReference type="SAM" id="SignalP"/>
    </source>
</evidence>
<feature type="repeat" description="TPR" evidence="3">
    <location>
        <begin position="207"/>
        <end position="240"/>
    </location>
</feature>
<feature type="chain" id="PRO_5028971232" evidence="4">
    <location>
        <begin position="23"/>
        <end position="357"/>
    </location>
</feature>
<proteinExistence type="predicted"/>
<evidence type="ECO:0000313" key="6">
    <source>
        <dbReference type="Proteomes" id="UP000515804"/>
    </source>
</evidence>
<feature type="signal peptide" evidence="4">
    <location>
        <begin position="1"/>
        <end position="22"/>
    </location>
</feature>
<dbReference type="Gene3D" id="1.25.40.10">
    <property type="entry name" value="Tetratricopeptide repeat domain"/>
    <property type="match status" value="2"/>
</dbReference>
<name>A0A7G9SS03_9GAMM</name>
<evidence type="ECO:0000256" key="3">
    <source>
        <dbReference type="PROSITE-ProRule" id="PRU00339"/>
    </source>
</evidence>
<evidence type="ECO:0000256" key="1">
    <source>
        <dbReference type="ARBA" id="ARBA00022737"/>
    </source>
</evidence>
<dbReference type="KEGG" id="tcn:H9L16_03165"/>
<keyword evidence="4" id="KW-0732">Signal</keyword>
<keyword evidence="6" id="KW-1185">Reference proteome</keyword>
<dbReference type="InterPro" id="IPR011990">
    <property type="entry name" value="TPR-like_helical_dom_sf"/>
</dbReference>
<dbReference type="Proteomes" id="UP000515804">
    <property type="component" value="Chromosome"/>
</dbReference>
<evidence type="ECO:0000313" key="5">
    <source>
        <dbReference type="EMBL" id="QNN70628.1"/>
    </source>
</evidence>
<sequence length="357" mass="38668">MLRAFCLLLFLLGCVSGPDALATTGRANPVEAAMALPDELHRMLPADVVDHRIDDAIRVQALVDFMIADDGLALRYQEQPTHGIAESFALRRVNCLSFTMMFIAMARASGIKAFAQASDDALSMRMQDGTLFRATHVNVGVLIDGARHSVDVGWRGVAVGRKPLRISDARMIALLHNNHAVERLLQGESAAASEAIAAGLALDASSATIWSNAGVVHARAGRRQEAKRAYLRALTLQRNHVGALTNLVGFHRAQGDAAQVAMYEKRLARAQAFDPFSQFLIGQSRAQAGVPADAVAHYRRAIRMLPDEPRFHRSLAEAYQALGDNAAAQRARDRALRLEANQEAQRGIRKADASGPG</sequence>
<protein>
    <submittedName>
        <fullName evidence="5">Tetratricopeptide repeat protein</fullName>
    </submittedName>
</protein>
<accession>A0A7G9SS03</accession>
<dbReference type="InterPro" id="IPR019734">
    <property type="entry name" value="TPR_rpt"/>
</dbReference>
<dbReference type="Pfam" id="PF07719">
    <property type="entry name" value="TPR_2"/>
    <property type="match status" value="1"/>
</dbReference>
<dbReference type="PROSITE" id="PS50005">
    <property type="entry name" value="TPR"/>
    <property type="match status" value="1"/>
</dbReference>